<dbReference type="PANTHER" id="PTHR10465:SF0">
    <property type="entry name" value="SARCALUMENIN"/>
    <property type="match status" value="1"/>
</dbReference>
<dbReference type="GO" id="GO:0005525">
    <property type="term" value="F:GTP binding"/>
    <property type="evidence" value="ECO:0007669"/>
    <property type="project" value="UniProtKB-KW"/>
</dbReference>
<keyword evidence="3" id="KW-0378">Hydrolase</keyword>
<evidence type="ECO:0000256" key="6">
    <source>
        <dbReference type="SAM" id="Coils"/>
    </source>
</evidence>
<dbReference type="RefSeq" id="WP_039743142.1">
    <property type="nucleotide sequence ID" value="NZ_JTCM02000020.1"/>
</dbReference>
<keyword evidence="6" id="KW-0175">Coiled coil</keyword>
<dbReference type="AlphaFoldDB" id="A0A846H774"/>
<name>A0A846H774_9CYAN</name>
<dbReference type="InterPro" id="IPR027094">
    <property type="entry name" value="Mitofusin_fam"/>
</dbReference>
<keyword evidence="7" id="KW-1133">Transmembrane helix</keyword>
<keyword evidence="4" id="KW-0342">GTP-binding</keyword>
<dbReference type="PANTHER" id="PTHR10465">
    <property type="entry name" value="TRANSMEMBRANE GTPASE FZO1"/>
    <property type="match status" value="1"/>
</dbReference>
<keyword evidence="5 7" id="KW-0472">Membrane</keyword>
<comment type="subcellular location">
    <subcellularLocation>
        <location evidence="1">Membrane</location>
    </subcellularLocation>
</comment>
<dbReference type="Pfam" id="PF21808">
    <property type="entry name" value="Dynamin-like_hel_bact"/>
    <property type="match status" value="1"/>
</dbReference>
<dbReference type="GO" id="GO:0003924">
    <property type="term" value="F:GTPase activity"/>
    <property type="evidence" value="ECO:0007669"/>
    <property type="project" value="InterPro"/>
</dbReference>
<accession>A0A846H774</accession>
<keyword evidence="2" id="KW-0547">Nucleotide-binding</keyword>
<evidence type="ECO:0000256" key="7">
    <source>
        <dbReference type="SAM" id="Phobius"/>
    </source>
</evidence>
<dbReference type="InterPro" id="IPR045063">
    <property type="entry name" value="Dynamin_N"/>
</dbReference>
<evidence type="ECO:0000313" key="10">
    <source>
        <dbReference type="EMBL" id="NEU73206.1"/>
    </source>
</evidence>
<feature type="coiled-coil region" evidence="6">
    <location>
        <begin position="599"/>
        <end position="654"/>
    </location>
</feature>
<evidence type="ECO:0000256" key="4">
    <source>
        <dbReference type="ARBA" id="ARBA00023134"/>
    </source>
</evidence>
<evidence type="ECO:0000259" key="9">
    <source>
        <dbReference type="Pfam" id="PF21808"/>
    </source>
</evidence>
<evidence type="ECO:0000256" key="1">
    <source>
        <dbReference type="ARBA" id="ARBA00004370"/>
    </source>
</evidence>
<feature type="transmembrane region" description="Helical" evidence="7">
    <location>
        <begin position="520"/>
        <end position="540"/>
    </location>
</feature>
<feature type="domain" description="BDLP-like helical" evidence="9">
    <location>
        <begin position="264"/>
        <end position="629"/>
    </location>
</feature>
<dbReference type="GO" id="GO:0016020">
    <property type="term" value="C:membrane"/>
    <property type="evidence" value="ECO:0007669"/>
    <property type="project" value="UniProtKB-SubCell"/>
</dbReference>
<sequence length="660" mass="73934">MVAQTVTYQKYEAFKEKQNVLADLIKRHLKLISSLNMTQSENSLQQLETLVQSNSFKVLVLGEFKRGKSTFINALLGEKVLPAYARPCTAIINEVKWGDSRRALLHPAKSADIPVPQPQEVPVNEIEEYVVIKDDVSEINSNPYEKVELFWPLELCRNKVEIIDSPGLNEHDTRQKVTMDYLSTVDAILFILSCEALASKSEMDVIDNTLRPAGHEDIFFICNRFNMIEDEEKDSIKQHGIKKLAPKTKRGAERVFFIDARGALGARLKGDIGQVESSGLALVERELEKFLANEKGNIKILRSAAELQRAIYEAREVIPQREAMLRTDFKTLEARYEAVQEPLHRLQIQREQIVQRISNFLEDIKQTISAEGSSFYRRLADKIVSEWVKTLEIKTPMVLTKSQIEKLIKEVTDQLSHKMENELLVWQNEILQPLVSSRLERLTQEIDERANEFVNQLDSLKIQVAGSVVSIDDLNIKKVSVIERVLAASGGFLLGANIGLAGVGAVFGYQEMAKAIIPQLILTVATITIAATNPLMWFAAMASGGVIQGFLTAKFTSNKIKEEAAKRFAASIRDSAPQRGDKIAEAVVTKLAEIQNSINQGLGQEIQNFREQVDSILEEKQQGQANVDATISELQVLSRELDAIDQELDALVARVAIINS</sequence>
<dbReference type="Pfam" id="PF00350">
    <property type="entry name" value="Dynamin_N"/>
    <property type="match status" value="1"/>
</dbReference>
<evidence type="ECO:0000256" key="2">
    <source>
        <dbReference type="ARBA" id="ARBA00022741"/>
    </source>
</evidence>
<keyword evidence="11" id="KW-1185">Reference proteome</keyword>
<dbReference type="InterPro" id="IPR049399">
    <property type="entry name" value="BDLP-like_hel"/>
</dbReference>
<dbReference type="EMBL" id="JTCM02000020">
    <property type="protein sequence ID" value="NEU73206.1"/>
    <property type="molecule type" value="Genomic_DNA"/>
</dbReference>
<dbReference type="Gene3D" id="3.40.50.300">
    <property type="entry name" value="P-loop containing nucleotide triphosphate hydrolases"/>
    <property type="match status" value="1"/>
</dbReference>
<comment type="caution">
    <text evidence="10">The sequence shown here is derived from an EMBL/GenBank/DDBJ whole genome shotgun (WGS) entry which is preliminary data.</text>
</comment>
<keyword evidence="7" id="KW-0812">Transmembrane</keyword>
<dbReference type="Proteomes" id="UP000031549">
    <property type="component" value="Unassembled WGS sequence"/>
</dbReference>
<dbReference type="GO" id="GO:0008053">
    <property type="term" value="P:mitochondrial fusion"/>
    <property type="evidence" value="ECO:0007669"/>
    <property type="project" value="TreeGrafter"/>
</dbReference>
<reference evidence="10 11" key="1">
    <citation type="journal article" date="2015" name="Genome Announc.">
        <title>Draft Genome Sequence of Cyanobacterium Hassallia byssoidea Strain VB512170, Isolated from Monuments in India.</title>
        <authorList>
            <person name="Singh D."/>
            <person name="Chandrababunaidu M.M."/>
            <person name="Panda A."/>
            <person name="Sen D."/>
            <person name="Bhattacharyya S."/>
            <person name="Adhikary S.P."/>
            <person name="Tripathy S."/>
        </authorList>
    </citation>
    <scope>NUCLEOTIDE SEQUENCE [LARGE SCALE GENOMIC DNA]</scope>
    <source>
        <strain evidence="10 11">VB512170</strain>
    </source>
</reference>
<dbReference type="InterPro" id="IPR027417">
    <property type="entry name" value="P-loop_NTPase"/>
</dbReference>
<evidence type="ECO:0000313" key="11">
    <source>
        <dbReference type="Proteomes" id="UP000031549"/>
    </source>
</evidence>
<organism evidence="10 11">
    <name type="scientific">Hassallia byssoidea VB512170</name>
    <dbReference type="NCBI Taxonomy" id="1304833"/>
    <lineage>
        <taxon>Bacteria</taxon>
        <taxon>Bacillati</taxon>
        <taxon>Cyanobacteriota</taxon>
        <taxon>Cyanophyceae</taxon>
        <taxon>Nostocales</taxon>
        <taxon>Tolypothrichaceae</taxon>
        <taxon>Hassallia</taxon>
    </lineage>
</organism>
<feature type="transmembrane region" description="Helical" evidence="7">
    <location>
        <begin position="485"/>
        <end position="508"/>
    </location>
</feature>
<gene>
    <name evidence="10" type="ORF">PI95_011690</name>
</gene>
<proteinExistence type="predicted"/>
<evidence type="ECO:0000256" key="5">
    <source>
        <dbReference type="ARBA" id="ARBA00023136"/>
    </source>
</evidence>
<dbReference type="CDD" id="cd09912">
    <property type="entry name" value="DLP_2"/>
    <property type="match status" value="1"/>
</dbReference>
<protein>
    <submittedName>
        <fullName evidence="10">GTP-binding protein</fullName>
    </submittedName>
</protein>
<evidence type="ECO:0000256" key="3">
    <source>
        <dbReference type="ARBA" id="ARBA00022801"/>
    </source>
</evidence>
<feature type="domain" description="Dynamin N-terminal" evidence="8">
    <location>
        <begin position="58"/>
        <end position="222"/>
    </location>
</feature>
<dbReference type="SUPFAM" id="SSF52540">
    <property type="entry name" value="P-loop containing nucleoside triphosphate hydrolases"/>
    <property type="match status" value="1"/>
</dbReference>
<evidence type="ECO:0000259" key="8">
    <source>
        <dbReference type="Pfam" id="PF00350"/>
    </source>
</evidence>